<dbReference type="Pfam" id="PF02834">
    <property type="entry name" value="LigT_PEase"/>
    <property type="match status" value="2"/>
</dbReference>
<dbReference type="Gene3D" id="3.90.1140.10">
    <property type="entry name" value="Cyclic phosphodiesterase"/>
    <property type="match status" value="1"/>
</dbReference>
<dbReference type="PANTHER" id="PTHR35561:SF1">
    <property type="entry name" value="RNA 2',3'-CYCLIC PHOSPHODIESTERASE"/>
    <property type="match status" value="1"/>
</dbReference>
<feature type="short sequence motif" description="HXTX 1" evidence="2">
    <location>
        <begin position="76"/>
        <end position="79"/>
    </location>
</feature>
<evidence type="ECO:0000256" key="2">
    <source>
        <dbReference type="HAMAP-Rule" id="MF_01940"/>
    </source>
</evidence>
<keyword evidence="5" id="KW-1185">Reference proteome</keyword>
<name>A0A2P5P6P1_9CHLR</name>
<dbReference type="InterPro" id="IPR004175">
    <property type="entry name" value="RNA_CPDase"/>
</dbReference>
<comment type="catalytic activity">
    <reaction evidence="2">
        <text>a 3'-end 2',3'-cyclophospho-ribonucleotide-RNA + H2O = a 3'-end 2'-phospho-ribonucleotide-RNA + H(+)</text>
        <dbReference type="Rhea" id="RHEA:11828"/>
        <dbReference type="Rhea" id="RHEA-COMP:10464"/>
        <dbReference type="Rhea" id="RHEA-COMP:17353"/>
        <dbReference type="ChEBI" id="CHEBI:15377"/>
        <dbReference type="ChEBI" id="CHEBI:15378"/>
        <dbReference type="ChEBI" id="CHEBI:83064"/>
        <dbReference type="ChEBI" id="CHEBI:173113"/>
        <dbReference type="EC" id="3.1.4.58"/>
    </reaction>
</comment>
<feature type="short sequence motif" description="HXTX 2" evidence="2">
    <location>
        <begin position="163"/>
        <end position="166"/>
    </location>
</feature>
<accession>A0A2P5P6P1</accession>
<feature type="active site" description="Proton donor" evidence="2">
    <location>
        <position position="76"/>
    </location>
</feature>
<evidence type="ECO:0000313" key="4">
    <source>
        <dbReference type="EMBL" id="PPD57939.1"/>
    </source>
</evidence>
<evidence type="ECO:0000256" key="1">
    <source>
        <dbReference type="ARBA" id="ARBA00022801"/>
    </source>
</evidence>
<keyword evidence="1 2" id="KW-0378">Hydrolase</keyword>
<dbReference type="HAMAP" id="MF_01940">
    <property type="entry name" value="RNA_CPDase"/>
    <property type="match status" value="1"/>
</dbReference>
<dbReference type="SUPFAM" id="SSF55144">
    <property type="entry name" value="LigT-like"/>
    <property type="match status" value="1"/>
</dbReference>
<dbReference type="EMBL" id="JQAN02000010">
    <property type="protein sequence ID" value="PPD57939.1"/>
    <property type="molecule type" value="Genomic_DNA"/>
</dbReference>
<dbReference type="GO" id="GO:0004113">
    <property type="term" value="F:2',3'-cyclic-nucleotide 3'-phosphodiesterase activity"/>
    <property type="evidence" value="ECO:0007669"/>
    <property type="project" value="InterPro"/>
</dbReference>
<evidence type="ECO:0000313" key="5">
    <source>
        <dbReference type="Proteomes" id="UP000235653"/>
    </source>
</evidence>
<feature type="domain" description="Phosphoesterase HXTX" evidence="3">
    <location>
        <begin position="42"/>
        <end position="127"/>
    </location>
</feature>
<dbReference type="AlphaFoldDB" id="A0A2P5P6P1"/>
<comment type="similarity">
    <text evidence="2">Belongs to the 2H phosphoesterase superfamily. ThpR family.</text>
</comment>
<comment type="caution">
    <text evidence="4">The sequence shown here is derived from an EMBL/GenBank/DDBJ whole genome shotgun (WGS) entry which is preliminary data.</text>
</comment>
<dbReference type="NCBIfam" id="TIGR02258">
    <property type="entry name" value="2_5_ligase"/>
    <property type="match status" value="1"/>
</dbReference>
<dbReference type="InterPro" id="IPR014051">
    <property type="entry name" value="Phosphoesterase_HXTX"/>
</dbReference>
<evidence type="ECO:0000259" key="3">
    <source>
        <dbReference type="Pfam" id="PF02834"/>
    </source>
</evidence>
<proteinExistence type="inferred from homology"/>
<feature type="active site" description="Proton acceptor" evidence="2">
    <location>
        <position position="163"/>
    </location>
</feature>
<gene>
    <name evidence="4" type="primary">thpR</name>
    <name evidence="4" type="ORF">JP09_006490</name>
</gene>
<sequence length="224" mass="25048">MSWFPQVLQVPICQRSPGVMRLRCWSSGMIERVSPIRAFIAIELAESVKRELSSLQRQLQVQPSEGIKWVAPEGIHLTLKFFGWVAPDRIEQIKSAIAKSIAGTGPFELRLSNLGAFPSMKRMNVVWCGLSGDLPKLNMLQQSIEKWVSLLGFPTESRAFSPHLTLARLRDEVTSEVKQKLALKITRTKVDPDLTIQVGSVSLMQSTLFPTGAVYTELARFPLS</sequence>
<dbReference type="PANTHER" id="PTHR35561">
    <property type="entry name" value="RNA 2',3'-CYCLIC PHOSPHODIESTERASE"/>
    <property type="match status" value="1"/>
</dbReference>
<dbReference type="OrthoDB" id="9789350at2"/>
<organism evidence="4 5">
    <name type="scientific">Dehalogenimonas etheniformans</name>
    <dbReference type="NCBI Taxonomy" id="1536648"/>
    <lineage>
        <taxon>Bacteria</taxon>
        <taxon>Bacillati</taxon>
        <taxon>Chloroflexota</taxon>
        <taxon>Dehalococcoidia</taxon>
        <taxon>Dehalococcoidales</taxon>
        <taxon>Dehalococcoidaceae</taxon>
        <taxon>Dehalogenimonas</taxon>
    </lineage>
</organism>
<protein>
    <recommendedName>
        <fullName evidence="2">RNA 2',3'-cyclic phosphodiesterase</fullName>
        <shortName evidence="2">RNA 2',3'-CPDase</shortName>
        <ecNumber evidence="2">3.1.4.58</ecNumber>
    </recommendedName>
</protein>
<dbReference type="GO" id="GO:0008664">
    <property type="term" value="F:RNA 2',3'-cyclic 3'-phosphodiesterase activity"/>
    <property type="evidence" value="ECO:0007669"/>
    <property type="project" value="UniProtKB-EC"/>
</dbReference>
<dbReference type="Proteomes" id="UP000235653">
    <property type="component" value="Unassembled WGS sequence"/>
</dbReference>
<dbReference type="InterPro" id="IPR009097">
    <property type="entry name" value="Cyclic_Pdiesterase"/>
</dbReference>
<feature type="domain" description="Phosphoesterase HXTX" evidence="3">
    <location>
        <begin position="136"/>
        <end position="215"/>
    </location>
</feature>
<dbReference type="EC" id="3.1.4.58" evidence="2"/>
<comment type="function">
    <text evidence="2">Hydrolyzes RNA 2',3'-cyclic phosphodiester to an RNA 2'-phosphomonoester.</text>
</comment>
<reference evidence="4 5" key="1">
    <citation type="journal article" date="2017" name="ISME J.">
        <title>Grape pomace compost harbors organohalide-respiring Dehalogenimonas species with novel reductive dehalogenase genes.</title>
        <authorList>
            <person name="Yang Y."/>
            <person name="Higgins S.A."/>
            <person name="Yan J."/>
            <person name="Simsir B."/>
            <person name="Chourey K."/>
            <person name="Iyer R."/>
            <person name="Hettich R.L."/>
            <person name="Baldwin B."/>
            <person name="Ogles D.M."/>
            <person name="Loffler F.E."/>
        </authorList>
    </citation>
    <scope>NUCLEOTIDE SEQUENCE [LARGE SCALE GENOMIC DNA]</scope>
    <source>
        <strain evidence="4 5">GP</strain>
    </source>
</reference>